<evidence type="ECO:0000313" key="1">
    <source>
        <dbReference type="EMBL" id="CAG8609040.1"/>
    </source>
</evidence>
<protein>
    <submittedName>
        <fullName evidence="1">5160_t:CDS:1</fullName>
    </submittedName>
</protein>
<comment type="caution">
    <text evidence="1">The sequence shown here is derived from an EMBL/GenBank/DDBJ whole genome shotgun (WGS) entry which is preliminary data.</text>
</comment>
<dbReference type="EMBL" id="CAJVPM010015639">
    <property type="protein sequence ID" value="CAG8609040.1"/>
    <property type="molecule type" value="Genomic_DNA"/>
</dbReference>
<accession>A0ACA9MU34</accession>
<evidence type="ECO:0000313" key="2">
    <source>
        <dbReference type="Proteomes" id="UP000789860"/>
    </source>
</evidence>
<dbReference type="Proteomes" id="UP000789860">
    <property type="component" value="Unassembled WGS sequence"/>
</dbReference>
<feature type="non-terminal residue" evidence="1">
    <location>
        <position position="1"/>
    </location>
</feature>
<gene>
    <name evidence="1" type="ORF">SCALOS_LOCUS7213</name>
</gene>
<name>A0ACA9MU34_9GLOM</name>
<organism evidence="1 2">
    <name type="scientific">Scutellospora calospora</name>
    <dbReference type="NCBI Taxonomy" id="85575"/>
    <lineage>
        <taxon>Eukaryota</taxon>
        <taxon>Fungi</taxon>
        <taxon>Fungi incertae sedis</taxon>
        <taxon>Mucoromycota</taxon>
        <taxon>Glomeromycotina</taxon>
        <taxon>Glomeromycetes</taxon>
        <taxon>Diversisporales</taxon>
        <taxon>Gigasporaceae</taxon>
        <taxon>Scutellospora</taxon>
    </lineage>
</organism>
<reference evidence="1" key="1">
    <citation type="submission" date="2021-06" db="EMBL/GenBank/DDBJ databases">
        <authorList>
            <person name="Kallberg Y."/>
            <person name="Tangrot J."/>
            <person name="Rosling A."/>
        </authorList>
    </citation>
    <scope>NUCLEOTIDE SEQUENCE</scope>
    <source>
        <strain evidence="1">AU212A</strain>
    </source>
</reference>
<proteinExistence type="predicted"/>
<sequence>DCLNQNGSIPNLIEPDPGSNDPILGLNNPIPDHFGSNEPKTSTDPIGKTIILGLLDIKNGRL</sequence>
<keyword evidence="2" id="KW-1185">Reference proteome</keyword>